<keyword evidence="1" id="KW-0614">Plasmid</keyword>
<gene>
    <name evidence="1" type="ORF">F7D14_20605</name>
</gene>
<accession>A0A6B8M7C2</accession>
<sequence>MSWALDGVPSALDPLLGRLAVETAVQLAGWDLESVARFVESFATAPRRMFDISQSPSDGTRAASWALGTSDLFDGVVFSTLDCCGREEIARRIWRAQVTVLFGWLESERSGFVRRHRRALRECVSRSLLTADLDSLEWAEIARLTKAAFAAGDRRVELADEARAVRNALAHLEPIDYSRFARIRSLTHADRGEGDSA</sequence>
<proteinExistence type="predicted"/>
<evidence type="ECO:0000313" key="1">
    <source>
        <dbReference type="EMBL" id="QGM99984.1"/>
    </source>
</evidence>
<geneLocation type="plasmid" evidence="1">
    <name>unnamed1</name>
</geneLocation>
<dbReference type="Proteomes" id="UP000422569">
    <property type="component" value="Plasmid unnamed1"/>
</dbReference>
<dbReference type="RefSeq" id="WP_154420415.1">
    <property type="nucleotide sequence ID" value="NZ_CP044332.1"/>
</dbReference>
<dbReference type="KEGG" id="mpar:F7D14_20605"/>
<dbReference type="EMBL" id="CP044332">
    <property type="protein sequence ID" value="QGM99984.1"/>
    <property type="molecule type" value="Genomic_DNA"/>
</dbReference>
<name>A0A6B8M7C2_9HYPH</name>
<dbReference type="AlphaFoldDB" id="A0A6B8M7C2"/>
<keyword evidence="2" id="KW-1185">Reference proteome</keyword>
<reference evidence="1 2" key="1">
    <citation type="submission" date="2019-09" db="EMBL/GenBank/DDBJ databases">
        <title>Isolation and complete genome sequencing of Methylocystis species.</title>
        <authorList>
            <person name="Rumah B.L."/>
            <person name="Stead C.E."/>
            <person name="Stevens B.C."/>
            <person name="Minton N.P."/>
            <person name="Grosse-Honebrink A."/>
            <person name="Zhang Y."/>
        </authorList>
    </citation>
    <scope>NUCLEOTIDE SEQUENCE [LARGE SCALE GENOMIC DNA]</scope>
    <source>
        <strain evidence="1 2">BRCS2</strain>
        <plasmid evidence="1 2">unnamed1</plasmid>
    </source>
</reference>
<evidence type="ECO:0000313" key="2">
    <source>
        <dbReference type="Proteomes" id="UP000422569"/>
    </source>
</evidence>
<protein>
    <submittedName>
        <fullName evidence="1">Uncharacterized protein</fullName>
    </submittedName>
</protein>
<dbReference type="GeneID" id="42570691"/>
<organism evidence="1 2">
    <name type="scientific">Methylocystis parvus</name>
    <dbReference type="NCBI Taxonomy" id="134"/>
    <lineage>
        <taxon>Bacteria</taxon>
        <taxon>Pseudomonadati</taxon>
        <taxon>Pseudomonadota</taxon>
        <taxon>Alphaproteobacteria</taxon>
        <taxon>Hyphomicrobiales</taxon>
        <taxon>Methylocystaceae</taxon>
        <taxon>Methylocystis</taxon>
    </lineage>
</organism>